<proteinExistence type="predicted"/>
<dbReference type="AlphaFoldDB" id="A0AAT9FKJ0"/>
<reference evidence="1" key="1">
    <citation type="submission" date="2024-07" db="EMBL/GenBank/DDBJ databases">
        <title>Complete genome sequence of Verrucomicrobiaceae bacterium NT6N.</title>
        <authorList>
            <person name="Huang C."/>
            <person name="Takami H."/>
            <person name="Hamasaki K."/>
        </authorList>
    </citation>
    <scope>NUCLEOTIDE SEQUENCE</scope>
    <source>
        <strain evidence="1">NT6N</strain>
    </source>
</reference>
<name>A0AAT9FKJ0_9BACT</name>
<dbReference type="EMBL" id="AP026866">
    <property type="protein sequence ID" value="BDS06463.1"/>
    <property type="molecule type" value="Genomic_DNA"/>
</dbReference>
<organism evidence="1">
    <name type="scientific">Oceaniferula spumae</name>
    <dbReference type="NCBI Taxonomy" id="2979115"/>
    <lineage>
        <taxon>Bacteria</taxon>
        <taxon>Pseudomonadati</taxon>
        <taxon>Verrucomicrobiota</taxon>
        <taxon>Verrucomicrobiia</taxon>
        <taxon>Verrucomicrobiales</taxon>
        <taxon>Verrucomicrobiaceae</taxon>
        <taxon>Oceaniferula</taxon>
    </lineage>
</organism>
<evidence type="ECO:0000313" key="1">
    <source>
        <dbReference type="EMBL" id="BDS06463.1"/>
    </source>
</evidence>
<accession>A0AAT9FKJ0</accession>
<sequence length="63" mass="7157">MKKTQTKPIAKQEPLLDWANKKSVENVSVNISVQNEESVKAIVRSSSVRTVFVENIIFIRKEA</sequence>
<dbReference type="KEGG" id="osu:NT6N_15030"/>
<protein>
    <submittedName>
        <fullName evidence="1">Uncharacterized protein</fullName>
    </submittedName>
</protein>
<gene>
    <name evidence="1" type="ORF">NT6N_15030</name>
</gene>